<name>A0A4D6L2C4_VIGUN</name>
<dbReference type="EMBL" id="CP039346">
    <property type="protein sequence ID" value="QCD82625.1"/>
    <property type="molecule type" value="Genomic_DNA"/>
</dbReference>
<accession>A0A4D6L2C4</accession>
<proteinExistence type="predicted"/>
<reference evidence="2 3" key="1">
    <citation type="submission" date="2019-04" db="EMBL/GenBank/DDBJ databases">
        <title>An improved genome assembly and genetic linkage map for asparagus bean, Vigna unguiculata ssp. sesquipedialis.</title>
        <authorList>
            <person name="Xia Q."/>
            <person name="Zhang R."/>
            <person name="Dong Y."/>
        </authorList>
    </citation>
    <scope>NUCLEOTIDE SEQUENCE [LARGE SCALE GENOMIC DNA]</scope>
    <source>
        <tissue evidence="2">Leaf</tissue>
    </source>
</reference>
<gene>
    <name evidence="2" type="ORF">DEO72_LG2g2965</name>
</gene>
<protein>
    <submittedName>
        <fullName evidence="2">Uncharacterized protein</fullName>
    </submittedName>
</protein>
<evidence type="ECO:0000313" key="3">
    <source>
        <dbReference type="Proteomes" id="UP000501690"/>
    </source>
</evidence>
<organism evidence="2 3">
    <name type="scientific">Vigna unguiculata</name>
    <name type="common">Cowpea</name>
    <dbReference type="NCBI Taxonomy" id="3917"/>
    <lineage>
        <taxon>Eukaryota</taxon>
        <taxon>Viridiplantae</taxon>
        <taxon>Streptophyta</taxon>
        <taxon>Embryophyta</taxon>
        <taxon>Tracheophyta</taxon>
        <taxon>Spermatophyta</taxon>
        <taxon>Magnoliopsida</taxon>
        <taxon>eudicotyledons</taxon>
        <taxon>Gunneridae</taxon>
        <taxon>Pentapetalae</taxon>
        <taxon>rosids</taxon>
        <taxon>fabids</taxon>
        <taxon>Fabales</taxon>
        <taxon>Fabaceae</taxon>
        <taxon>Papilionoideae</taxon>
        <taxon>50 kb inversion clade</taxon>
        <taxon>NPAAA clade</taxon>
        <taxon>indigoferoid/millettioid clade</taxon>
        <taxon>Phaseoleae</taxon>
        <taxon>Vigna</taxon>
    </lineage>
</organism>
<keyword evidence="3" id="KW-1185">Reference proteome</keyword>
<evidence type="ECO:0000256" key="1">
    <source>
        <dbReference type="SAM" id="MobiDB-lite"/>
    </source>
</evidence>
<dbReference type="AlphaFoldDB" id="A0A4D6L2C4"/>
<dbReference type="Proteomes" id="UP000501690">
    <property type="component" value="Linkage Group LG2"/>
</dbReference>
<evidence type="ECO:0000313" key="2">
    <source>
        <dbReference type="EMBL" id="QCD82625.1"/>
    </source>
</evidence>
<feature type="region of interest" description="Disordered" evidence="1">
    <location>
        <begin position="210"/>
        <end position="230"/>
    </location>
</feature>
<sequence>MSLVVVMRLTVFKEVVEVDLEVAQMDMDSGVRVRDRVRFGDLGDNVVGEGESIMEGIRSWEVYMIKAFVGGVEKLVSNSGGENLVSKVMCITTIIKRRGRLFSKIHIATLSLSILQIFPSIGDETKCELRSDELVVKRMVLTVVKEVGGVDLEAAHVDIEGGARVRDQVRFGDLDDDLVGFVGGGENLVTNSFKHHDNFQEEGEGVFRDPCLRDKKRREGRDGDVRQHDG</sequence>